<dbReference type="GeneID" id="93651629"/>
<comment type="caution">
    <text evidence="7">The sequence shown here is derived from an EMBL/GenBank/DDBJ whole genome shotgun (WGS) entry which is preliminary data.</text>
</comment>
<keyword evidence="2 6" id="KW-0256">Endoplasmic reticulum</keyword>
<evidence type="ECO:0000256" key="6">
    <source>
        <dbReference type="HAMAP-Rule" id="MF_03058"/>
    </source>
</evidence>
<evidence type="ECO:0000256" key="3">
    <source>
        <dbReference type="ARBA" id="ARBA00022989"/>
    </source>
</evidence>
<feature type="transmembrane region" description="Helical" evidence="6">
    <location>
        <begin position="14"/>
        <end position="35"/>
    </location>
</feature>
<reference evidence="7 8" key="1">
    <citation type="submission" date="2020-12" db="EMBL/GenBank/DDBJ databases">
        <title>Effect of drift, selection, and recombination on the evolution of hybrid genomes in Candida yeast pathogens.</title>
        <authorList>
            <person name="Mixao V."/>
            <person name="Ksiezopolska E."/>
            <person name="Saus E."/>
            <person name="Boekhout T."/>
            <person name="Gacser A."/>
            <person name="Gabaldon T."/>
        </authorList>
    </citation>
    <scope>NUCLEOTIDE SEQUENCE [LARGE SCALE GENOMIC DNA]</scope>
    <source>
        <strain evidence="7 8">BP57</strain>
    </source>
</reference>
<evidence type="ECO:0000256" key="5">
    <source>
        <dbReference type="ARBA" id="ARBA00023329"/>
    </source>
</evidence>
<evidence type="ECO:0000313" key="7">
    <source>
        <dbReference type="EMBL" id="KAG5419233.1"/>
    </source>
</evidence>
<evidence type="ECO:0000256" key="4">
    <source>
        <dbReference type="ARBA" id="ARBA00023136"/>
    </source>
</evidence>
<dbReference type="AlphaFoldDB" id="A0A8H7ZCD0"/>
<gene>
    <name evidence="7" type="ORF">I9W82_003000</name>
</gene>
<dbReference type="OrthoDB" id="160405at2759"/>
<keyword evidence="1 6" id="KW-0812">Transmembrane</keyword>
<organism evidence="7 8">
    <name type="scientific">Candida metapsilosis</name>
    <dbReference type="NCBI Taxonomy" id="273372"/>
    <lineage>
        <taxon>Eukaryota</taxon>
        <taxon>Fungi</taxon>
        <taxon>Dikarya</taxon>
        <taxon>Ascomycota</taxon>
        <taxon>Saccharomycotina</taxon>
        <taxon>Pichiomycetes</taxon>
        <taxon>Debaryomycetaceae</taxon>
        <taxon>Candida/Lodderomyces clade</taxon>
        <taxon>Candida</taxon>
    </lineage>
</organism>
<comment type="similarity">
    <text evidence="6">Belongs to the VMA21 family.</text>
</comment>
<keyword evidence="8" id="KW-1185">Reference proteome</keyword>
<evidence type="ECO:0000313" key="8">
    <source>
        <dbReference type="Proteomes" id="UP000669133"/>
    </source>
</evidence>
<name>A0A8H7ZCD0_9ASCO</name>
<accession>A0A8H7ZCD0</accession>
<sequence>MVKTDIPKSVIQKLMLFTALMIIVPLVTFFTVQYFTPNSIISGGLSALSANIVLIGYIVVAFMEDTSSLQYEAEKEKKVD</sequence>
<protein>
    <submittedName>
        <fullName evidence="7">VMA21</fullName>
    </submittedName>
</protein>
<evidence type="ECO:0000256" key="1">
    <source>
        <dbReference type="ARBA" id="ARBA00022692"/>
    </source>
</evidence>
<evidence type="ECO:0000256" key="2">
    <source>
        <dbReference type="ARBA" id="ARBA00022824"/>
    </source>
</evidence>
<comment type="caution">
    <text evidence="6">Lacks conserved residue(s) required for the propagation of feature annotation.</text>
</comment>
<comment type="subcellular location">
    <subcellularLocation>
        <location evidence="6">Endoplasmic reticulum membrane</location>
        <topology evidence="6">Multi-pass membrane protein</topology>
    </subcellularLocation>
    <subcellularLocation>
        <location evidence="6">Endoplasmic reticulum-Golgi intermediate compartment membrane</location>
        <topology evidence="6">Multi-pass membrane protein</topology>
    </subcellularLocation>
    <subcellularLocation>
        <location evidence="6">Cytoplasmic vesicle</location>
        <location evidence="6">COPII-coated vesicle membrane</location>
        <topology evidence="6">Multi-pass membrane protein</topology>
    </subcellularLocation>
</comment>
<dbReference type="GO" id="GO:0070072">
    <property type="term" value="P:vacuolar proton-transporting V-type ATPase complex assembly"/>
    <property type="evidence" value="ECO:0007669"/>
    <property type="project" value="UniProtKB-UniRule"/>
</dbReference>
<dbReference type="GO" id="GO:0033116">
    <property type="term" value="C:endoplasmic reticulum-Golgi intermediate compartment membrane"/>
    <property type="evidence" value="ECO:0007669"/>
    <property type="project" value="UniProtKB-SubCell"/>
</dbReference>
<dbReference type="GO" id="GO:0012507">
    <property type="term" value="C:ER to Golgi transport vesicle membrane"/>
    <property type="evidence" value="ECO:0007669"/>
    <property type="project" value="UniProtKB-SubCell"/>
</dbReference>
<keyword evidence="4 6" id="KW-0472">Membrane</keyword>
<feature type="transmembrane region" description="Helical" evidence="6">
    <location>
        <begin position="41"/>
        <end position="62"/>
    </location>
</feature>
<dbReference type="Pfam" id="PF09446">
    <property type="entry name" value="VMA21"/>
    <property type="match status" value="1"/>
</dbReference>
<dbReference type="HAMAP" id="MF_03058">
    <property type="entry name" value="VMA21"/>
    <property type="match status" value="1"/>
</dbReference>
<dbReference type="GO" id="GO:0005789">
    <property type="term" value="C:endoplasmic reticulum membrane"/>
    <property type="evidence" value="ECO:0007669"/>
    <property type="project" value="UniProtKB-SubCell"/>
</dbReference>
<proteinExistence type="inferred from homology"/>
<dbReference type="EMBL" id="JAEOAQ010000003">
    <property type="protein sequence ID" value="KAG5419233.1"/>
    <property type="molecule type" value="Genomic_DNA"/>
</dbReference>
<keyword evidence="5 6" id="KW-0968">Cytoplasmic vesicle</keyword>
<comment type="function">
    <text evidence="6">Required for the assembly of the V0 complex of the vacuolar ATPase (V-ATPase) in the endoplasmic reticulum.</text>
</comment>
<dbReference type="RefSeq" id="XP_067548349.1">
    <property type="nucleotide sequence ID" value="XM_067691919.1"/>
</dbReference>
<dbReference type="InterPro" id="IPR019013">
    <property type="entry name" value="Vma21"/>
</dbReference>
<dbReference type="Proteomes" id="UP000669133">
    <property type="component" value="Unassembled WGS sequence"/>
</dbReference>
<keyword evidence="3 6" id="KW-1133">Transmembrane helix</keyword>